<dbReference type="Gene3D" id="2.10.70.100">
    <property type="match status" value="1"/>
</dbReference>
<dbReference type="GO" id="GO:0005886">
    <property type="term" value="C:plasma membrane"/>
    <property type="evidence" value="ECO:0007669"/>
    <property type="project" value="UniProtKB-SubCell"/>
</dbReference>
<dbReference type="InterPro" id="IPR003018">
    <property type="entry name" value="GAF"/>
</dbReference>
<dbReference type="InterPro" id="IPR005467">
    <property type="entry name" value="His_kinase_dom"/>
</dbReference>
<sequence length="782" mass="85196">MAAADHSEPASQTVSNVVLLGAGHDVARVLHGLPGLRLRIQLSLDGRTLRHARPDLLLVVLPGADAAALSALRTDPALQDCAMVALARTVDALGHVTSLVEFDDVVDLSVATSEALAARIQASLNGARVRARRNRRYRLLQRIDDRFRNLNDVAGIPLAAAAMLGRHLDVNRCAYADVEADEDTFNLTGDYNAGVHSIVGRYRFADFGEECLALMRRGLPYVVEDSEADLRTQAVLAAYRRTAIRAVICVPVLKNGRFAAAMAIHVVQPRRWHADEVSLVQTVAERCWESIERGRIARELQARDARYRTLVETMSAVMWHTDGTGRGRTVNPTWSAFTGQVFDEYEGDGWLDALHPDDRAATVLAWHGATAARHPFVGSYRLRRHDGEYRHMLARGAAVMAGESVLEWVGSCLDVTDMRTAQEALRVANVRLQFTLDSARIADWDYDPATGLLAASPRLARVFGYDTPQPPWDMRHLLGHIHAEDRAAALAGFEEALRTAGPWQMECRIVHPDGAVRWVAAHGNSYREESAGARMLGIVYDITAHKRSEQALRETDRRKDEFLAMLAHELRNPLAPIGAASEVLAVSRNDPERTGLASAVIRRQVRHMSGLIDDLLDVSRVKRGLVKLETGPCDMSAVVTGALEQVRPLLDRRGHTVHVELPTHPPTVNGDEKRLVQIVANLLHNAAKYTPDRGRIAVAVALCGGAVTCTVSDNGIGMSPDFVERAFDVFAQADQSIARSQGGLGLGLALARSLVSAHGGSIEARSEGPGKGAAFTVTLPAL</sequence>
<reference evidence="12" key="1">
    <citation type="journal article" date="2014" name="Int. J. Syst. Evol. Microbiol.">
        <title>Complete genome sequence of Corynebacterium casei LMG S-19264T (=DSM 44701T), isolated from a smear-ripened cheese.</title>
        <authorList>
            <consortium name="US DOE Joint Genome Institute (JGI-PGF)"/>
            <person name="Walter F."/>
            <person name="Albersmeier A."/>
            <person name="Kalinowski J."/>
            <person name="Ruckert C."/>
        </authorList>
    </citation>
    <scope>NUCLEOTIDE SEQUENCE</scope>
    <source>
        <strain evidence="12">KCTC 12344</strain>
    </source>
</reference>
<dbReference type="InterPro" id="IPR036890">
    <property type="entry name" value="HATPase_C_sf"/>
</dbReference>
<comment type="subcellular location">
    <subcellularLocation>
        <location evidence="2">Cell inner membrane</location>
        <topology evidence="2">Multi-pass membrane protein</topology>
    </subcellularLocation>
</comment>
<evidence type="ECO:0000256" key="3">
    <source>
        <dbReference type="ARBA" id="ARBA00012438"/>
    </source>
</evidence>
<evidence type="ECO:0000259" key="11">
    <source>
        <dbReference type="PROSITE" id="PS50113"/>
    </source>
</evidence>
<dbReference type="PRINTS" id="PR00344">
    <property type="entry name" value="BCTRLSENSOR"/>
</dbReference>
<accession>A0A4P7BEA1</accession>
<dbReference type="SUPFAM" id="SSF47384">
    <property type="entry name" value="Homodimeric domain of signal transducing histidine kinase"/>
    <property type="match status" value="1"/>
</dbReference>
<evidence type="ECO:0000256" key="6">
    <source>
        <dbReference type="ARBA" id="ARBA00022777"/>
    </source>
</evidence>
<evidence type="ECO:0000259" key="10">
    <source>
        <dbReference type="PROSITE" id="PS50112"/>
    </source>
</evidence>
<dbReference type="OrthoDB" id="9768069at2"/>
<evidence type="ECO:0000259" key="9">
    <source>
        <dbReference type="PROSITE" id="PS50109"/>
    </source>
</evidence>
<dbReference type="Gene3D" id="1.10.287.130">
    <property type="match status" value="1"/>
</dbReference>
<dbReference type="Pfam" id="PF02518">
    <property type="entry name" value="HATPase_c"/>
    <property type="match status" value="1"/>
</dbReference>
<dbReference type="EMBL" id="CP038026">
    <property type="protein sequence ID" value="QBQ35815.1"/>
    <property type="molecule type" value="Genomic_DNA"/>
</dbReference>
<dbReference type="AlphaFoldDB" id="A0A4P7BEA1"/>
<dbReference type="PROSITE" id="PS50109">
    <property type="entry name" value="HIS_KIN"/>
    <property type="match status" value="1"/>
</dbReference>
<dbReference type="SUPFAM" id="SSF55874">
    <property type="entry name" value="ATPase domain of HSP90 chaperone/DNA topoisomerase II/histidine kinase"/>
    <property type="match status" value="1"/>
</dbReference>
<dbReference type="InterPro" id="IPR001610">
    <property type="entry name" value="PAC"/>
</dbReference>
<feature type="domain" description="Histidine kinase" evidence="9">
    <location>
        <begin position="565"/>
        <end position="782"/>
    </location>
</feature>
<dbReference type="PANTHER" id="PTHR43047">
    <property type="entry name" value="TWO-COMPONENT HISTIDINE PROTEIN KINASE"/>
    <property type="match status" value="1"/>
</dbReference>
<dbReference type="CDD" id="cd00130">
    <property type="entry name" value="PAS"/>
    <property type="match status" value="2"/>
</dbReference>
<dbReference type="SMART" id="SM00086">
    <property type="entry name" value="PAC"/>
    <property type="match status" value="2"/>
</dbReference>
<protein>
    <recommendedName>
        <fullName evidence="3">histidine kinase</fullName>
        <ecNumber evidence="3">2.7.13.3</ecNumber>
    </recommendedName>
</protein>
<dbReference type="Pfam" id="PF00512">
    <property type="entry name" value="HisKA"/>
    <property type="match status" value="1"/>
</dbReference>
<feature type="domain" description="PAC" evidence="11">
    <location>
        <begin position="503"/>
        <end position="554"/>
    </location>
</feature>
<dbReference type="Proteomes" id="UP000294359">
    <property type="component" value="Chromosome"/>
</dbReference>
<dbReference type="InterPro" id="IPR000700">
    <property type="entry name" value="PAS-assoc_C"/>
</dbReference>
<evidence type="ECO:0000313" key="13">
    <source>
        <dbReference type="EMBL" id="QBQ35815.1"/>
    </source>
</evidence>
<keyword evidence="14" id="KW-1185">Reference proteome</keyword>
<dbReference type="Gene3D" id="3.30.450.40">
    <property type="match status" value="1"/>
</dbReference>
<dbReference type="FunFam" id="1.10.287.130:FF:000001">
    <property type="entry name" value="Two-component sensor histidine kinase"/>
    <property type="match status" value="1"/>
</dbReference>
<proteinExistence type="predicted"/>
<dbReference type="InterPro" id="IPR029016">
    <property type="entry name" value="GAF-like_dom_sf"/>
</dbReference>
<evidence type="ECO:0000256" key="4">
    <source>
        <dbReference type="ARBA" id="ARBA00022553"/>
    </source>
</evidence>
<reference evidence="12" key="3">
    <citation type="submission" date="2022-12" db="EMBL/GenBank/DDBJ databases">
        <authorList>
            <person name="Sun Q."/>
            <person name="Kim S."/>
        </authorList>
    </citation>
    <scope>NUCLEOTIDE SEQUENCE</scope>
    <source>
        <strain evidence="12">KCTC 12344</strain>
    </source>
</reference>
<dbReference type="InterPro" id="IPR035965">
    <property type="entry name" value="PAS-like_dom_sf"/>
</dbReference>
<dbReference type="SMART" id="SM00065">
    <property type="entry name" value="GAF"/>
    <property type="match status" value="1"/>
</dbReference>
<dbReference type="NCBIfam" id="TIGR00229">
    <property type="entry name" value="sensory_box"/>
    <property type="match status" value="2"/>
</dbReference>
<dbReference type="CDD" id="cd00082">
    <property type="entry name" value="HisKA"/>
    <property type="match status" value="1"/>
</dbReference>
<keyword evidence="7" id="KW-0902">Two-component regulatory system</keyword>
<dbReference type="SMART" id="SM00388">
    <property type="entry name" value="HisKA"/>
    <property type="match status" value="1"/>
</dbReference>
<dbReference type="GO" id="GO:0000155">
    <property type="term" value="F:phosphorelay sensor kinase activity"/>
    <property type="evidence" value="ECO:0007669"/>
    <property type="project" value="InterPro"/>
</dbReference>
<dbReference type="InterPro" id="IPR000014">
    <property type="entry name" value="PAS"/>
</dbReference>
<dbReference type="Proteomes" id="UP000619512">
    <property type="component" value="Unassembled WGS sequence"/>
</dbReference>
<comment type="catalytic activity">
    <reaction evidence="1">
        <text>ATP + protein L-histidine = ADP + protein N-phospho-L-histidine.</text>
        <dbReference type="EC" id="2.7.13.3"/>
    </reaction>
</comment>
<keyword evidence="8" id="KW-0472">Membrane</keyword>
<dbReference type="InterPro" id="IPR036097">
    <property type="entry name" value="HisK_dim/P_sf"/>
</dbReference>
<dbReference type="Gene3D" id="3.30.450.20">
    <property type="entry name" value="PAS domain"/>
    <property type="match status" value="2"/>
</dbReference>
<organism evidence="12 15">
    <name type="scientific">Pseudoduganella plicata</name>
    <dbReference type="NCBI Taxonomy" id="321984"/>
    <lineage>
        <taxon>Bacteria</taxon>
        <taxon>Pseudomonadati</taxon>
        <taxon>Pseudomonadota</taxon>
        <taxon>Betaproteobacteria</taxon>
        <taxon>Burkholderiales</taxon>
        <taxon>Oxalobacteraceae</taxon>
        <taxon>Telluria group</taxon>
        <taxon>Pseudoduganella</taxon>
    </lineage>
</organism>
<dbReference type="InterPro" id="IPR003661">
    <property type="entry name" value="HisK_dim/P_dom"/>
</dbReference>
<evidence type="ECO:0000313" key="15">
    <source>
        <dbReference type="Proteomes" id="UP000619512"/>
    </source>
</evidence>
<keyword evidence="4" id="KW-0597">Phosphoprotein</keyword>
<dbReference type="Gene3D" id="3.30.565.10">
    <property type="entry name" value="Histidine kinase-like ATPase, C-terminal domain"/>
    <property type="match status" value="1"/>
</dbReference>
<dbReference type="SUPFAM" id="SSF55785">
    <property type="entry name" value="PYP-like sensor domain (PAS domain)"/>
    <property type="match status" value="2"/>
</dbReference>
<dbReference type="EMBL" id="BMWW01000005">
    <property type="protein sequence ID" value="GGY94851.1"/>
    <property type="molecule type" value="Genomic_DNA"/>
</dbReference>
<evidence type="ECO:0000313" key="14">
    <source>
        <dbReference type="Proteomes" id="UP000294359"/>
    </source>
</evidence>
<name>A0A4P7BEA1_9BURK</name>
<dbReference type="Pfam" id="PF08447">
    <property type="entry name" value="PAS_3"/>
    <property type="match status" value="2"/>
</dbReference>
<evidence type="ECO:0000256" key="7">
    <source>
        <dbReference type="ARBA" id="ARBA00023012"/>
    </source>
</evidence>
<evidence type="ECO:0000256" key="5">
    <source>
        <dbReference type="ARBA" id="ARBA00022679"/>
    </source>
</evidence>
<dbReference type="InterPro" id="IPR003594">
    <property type="entry name" value="HATPase_dom"/>
</dbReference>
<dbReference type="Pfam" id="PF01590">
    <property type="entry name" value="GAF"/>
    <property type="match status" value="1"/>
</dbReference>
<dbReference type="CDD" id="cd00075">
    <property type="entry name" value="HATPase"/>
    <property type="match status" value="1"/>
</dbReference>
<gene>
    <name evidence="13" type="ORF">E1742_06320</name>
    <name evidence="12" type="ORF">GCM10007388_30200</name>
</gene>
<dbReference type="InterPro" id="IPR004358">
    <property type="entry name" value="Sig_transdc_His_kin-like_C"/>
</dbReference>
<dbReference type="GO" id="GO:0009927">
    <property type="term" value="F:histidine phosphotransfer kinase activity"/>
    <property type="evidence" value="ECO:0007669"/>
    <property type="project" value="TreeGrafter"/>
</dbReference>
<keyword evidence="6" id="KW-0418">Kinase</keyword>
<dbReference type="InterPro" id="IPR013655">
    <property type="entry name" value="PAS_fold_3"/>
</dbReference>
<evidence type="ECO:0000256" key="1">
    <source>
        <dbReference type="ARBA" id="ARBA00000085"/>
    </source>
</evidence>
<dbReference type="SMART" id="SM00091">
    <property type="entry name" value="PAS"/>
    <property type="match status" value="2"/>
</dbReference>
<evidence type="ECO:0000313" key="12">
    <source>
        <dbReference type="EMBL" id="GGY94851.1"/>
    </source>
</evidence>
<dbReference type="SMART" id="SM00387">
    <property type="entry name" value="HATPase_c"/>
    <property type="match status" value="1"/>
</dbReference>
<evidence type="ECO:0000256" key="2">
    <source>
        <dbReference type="ARBA" id="ARBA00004429"/>
    </source>
</evidence>
<dbReference type="RefSeq" id="WP_134384052.1">
    <property type="nucleotide sequence ID" value="NZ_BMWW01000005.1"/>
</dbReference>
<dbReference type="FunFam" id="3.30.565.10:FF:000006">
    <property type="entry name" value="Sensor histidine kinase WalK"/>
    <property type="match status" value="1"/>
</dbReference>
<feature type="domain" description="PAS" evidence="10">
    <location>
        <begin position="303"/>
        <end position="359"/>
    </location>
</feature>
<dbReference type="PROSITE" id="PS50113">
    <property type="entry name" value="PAC"/>
    <property type="match status" value="1"/>
</dbReference>
<dbReference type="PANTHER" id="PTHR43047:SF72">
    <property type="entry name" value="OSMOSENSING HISTIDINE PROTEIN KINASE SLN1"/>
    <property type="match status" value="1"/>
</dbReference>
<keyword evidence="5" id="KW-0808">Transferase</keyword>
<reference evidence="13 14" key="2">
    <citation type="submission" date="2019-03" db="EMBL/GenBank/DDBJ databases">
        <title>Draft Genome Sequences of Six Type Strains of the Genus Massilia.</title>
        <authorList>
            <person name="Miess H."/>
            <person name="Frediansyhah A."/>
            <person name="Gross H."/>
        </authorList>
    </citation>
    <scope>NUCLEOTIDE SEQUENCE [LARGE SCALE GENOMIC DNA]</scope>
    <source>
        <strain evidence="13 14">DSM 17505</strain>
    </source>
</reference>
<evidence type="ECO:0000256" key="8">
    <source>
        <dbReference type="ARBA" id="ARBA00023136"/>
    </source>
</evidence>
<dbReference type="EC" id="2.7.13.3" evidence="3"/>
<dbReference type="SUPFAM" id="SSF55781">
    <property type="entry name" value="GAF domain-like"/>
    <property type="match status" value="1"/>
</dbReference>
<dbReference type="PROSITE" id="PS50112">
    <property type="entry name" value="PAS"/>
    <property type="match status" value="1"/>
</dbReference>